<dbReference type="AlphaFoldDB" id="A0A834ZTJ1"/>
<dbReference type="EMBL" id="JABCRI010000003">
    <property type="protein sequence ID" value="KAF8409026.1"/>
    <property type="molecule type" value="Genomic_DNA"/>
</dbReference>
<dbReference type="OrthoDB" id="1932900at2759"/>
<evidence type="ECO:0000313" key="2">
    <source>
        <dbReference type="Proteomes" id="UP000655225"/>
    </source>
</evidence>
<proteinExistence type="predicted"/>
<organism evidence="1 2">
    <name type="scientific">Tetracentron sinense</name>
    <name type="common">Spur-leaf</name>
    <dbReference type="NCBI Taxonomy" id="13715"/>
    <lineage>
        <taxon>Eukaryota</taxon>
        <taxon>Viridiplantae</taxon>
        <taxon>Streptophyta</taxon>
        <taxon>Embryophyta</taxon>
        <taxon>Tracheophyta</taxon>
        <taxon>Spermatophyta</taxon>
        <taxon>Magnoliopsida</taxon>
        <taxon>Trochodendrales</taxon>
        <taxon>Trochodendraceae</taxon>
        <taxon>Tetracentron</taxon>
    </lineage>
</organism>
<name>A0A834ZTJ1_TETSI</name>
<protein>
    <submittedName>
        <fullName evidence="1">Uncharacterized protein</fullName>
    </submittedName>
</protein>
<evidence type="ECO:0000313" key="1">
    <source>
        <dbReference type="EMBL" id="KAF8409026.1"/>
    </source>
</evidence>
<keyword evidence="2" id="KW-1185">Reference proteome</keyword>
<accession>A0A834ZTJ1</accession>
<sequence length="99" mass="11280">MAVKCIQGTGNPSLRHLQQGRGFMALVVAFGEMKKAVKNDGKQRLNFQYDPSDVLNFDDGCYDLRKNSNASQQTQSKDCPTTKNSRWVYVLWVNHIRIT</sequence>
<gene>
    <name evidence="1" type="ORF">HHK36_005098</name>
</gene>
<reference evidence="1 2" key="1">
    <citation type="submission" date="2020-04" db="EMBL/GenBank/DDBJ databases">
        <title>Plant Genome Project.</title>
        <authorList>
            <person name="Zhang R.-G."/>
        </authorList>
    </citation>
    <scope>NUCLEOTIDE SEQUENCE [LARGE SCALE GENOMIC DNA]</scope>
    <source>
        <strain evidence="1">YNK0</strain>
        <tissue evidence="1">Leaf</tissue>
    </source>
</reference>
<comment type="caution">
    <text evidence="1">The sequence shown here is derived from an EMBL/GenBank/DDBJ whole genome shotgun (WGS) entry which is preliminary data.</text>
</comment>
<dbReference type="Proteomes" id="UP000655225">
    <property type="component" value="Unassembled WGS sequence"/>
</dbReference>